<feature type="signal peptide" evidence="1">
    <location>
        <begin position="1"/>
        <end position="21"/>
    </location>
</feature>
<name>A0AA97CUN5_9ACTN</name>
<dbReference type="RefSeq" id="WP_420040702.1">
    <property type="nucleotide sequence ID" value="NZ_CP128986.1"/>
</dbReference>
<proteinExistence type="predicted"/>
<dbReference type="EMBL" id="CP128986">
    <property type="protein sequence ID" value="WOC11386.1"/>
    <property type="molecule type" value="Genomic_DNA"/>
</dbReference>
<keyword evidence="1" id="KW-0732">Signal</keyword>
<evidence type="ECO:0000256" key="1">
    <source>
        <dbReference type="SAM" id="SignalP"/>
    </source>
</evidence>
<reference evidence="2" key="1">
    <citation type="submission" date="2023-06" db="EMBL/GenBank/DDBJ databases">
        <title>Gordonia sp. nov. and Pseudochrobactrum sp. nov., two species isolated from the burying beetle Nicrophorus vespilloides.</title>
        <authorList>
            <person name="Poehlein A."/>
            <person name="Guzman J."/>
            <person name="Daniel R."/>
            <person name="Vilcinskas A."/>
        </authorList>
    </citation>
    <scope>NUCLEOTIDE SEQUENCE</scope>
    <source>
        <strain evidence="2">MP11Mi</strain>
    </source>
</reference>
<protein>
    <recommendedName>
        <fullName evidence="3">Lipoprotein</fullName>
    </recommendedName>
</protein>
<dbReference type="AlphaFoldDB" id="A0AA97CUN5"/>
<evidence type="ECO:0008006" key="3">
    <source>
        <dbReference type="Google" id="ProtNLM"/>
    </source>
</evidence>
<dbReference type="PROSITE" id="PS51257">
    <property type="entry name" value="PROKAR_LIPOPROTEIN"/>
    <property type="match status" value="1"/>
</dbReference>
<accession>A0AA97CUN5</accession>
<organism evidence="2">
    <name type="scientific">Gordonia sp. MP11Mi</name>
    <dbReference type="NCBI Taxonomy" id="3022769"/>
    <lineage>
        <taxon>Bacteria</taxon>
        <taxon>Bacillati</taxon>
        <taxon>Actinomycetota</taxon>
        <taxon>Actinomycetes</taxon>
        <taxon>Mycobacteriales</taxon>
        <taxon>Gordoniaceae</taxon>
        <taxon>Gordonia</taxon>
    </lineage>
</organism>
<gene>
    <name evidence="2" type="ORF">MP11Mi_04540</name>
</gene>
<feature type="chain" id="PRO_5041738882" description="Lipoprotein" evidence="1">
    <location>
        <begin position="22"/>
        <end position="134"/>
    </location>
</feature>
<sequence length="134" mass="13710">MRRTIAVLVAAMLVAVADATAGCSTAGCSTAGCSTGGVDAVAGQVAPSTRGNPCDFAEADSLGYLTVGGDVAAQMAQPFVFDRVDCAGTTAIAYTMADGVTPVMAVRFQYSVGMWRPIAVHPATTRPDTMKENR</sequence>
<evidence type="ECO:0000313" key="2">
    <source>
        <dbReference type="EMBL" id="WOC11386.1"/>
    </source>
</evidence>